<organism evidence="2 3">
    <name type="scientific">Poecilia mexicana</name>
    <dbReference type="NCBI Taxonomy" id="48701"/>
    <lineage>
        <taxon>Eukaryota</taxon>
        <taxon>Metazoa</taxon>
        <taxon>Chordata</taxon>
        <taxon>Craniata</taxon>
        <taxon>Vertebrata</taxon>
        <taxon>Euteleostomi</taxon>
        <taxon>Actinopterygii</taxon>
        <taxon>Neopterygii</taxon>
        <taxon>Teleostei</taxon>
        <taxon>Neoteleostei</taxon>
        <taxon>Acanthomorphata</taxon>
        <taxon>Ovalentaria</taxon>
        <taxon>Atherinomorphae</taxon>
        <taxon>Cyprinodontiformes</taxon>
        <taxon>Poeciliidae</taxon>
        <taxon>Poeciliinae</taxon>
        <taxon>Poecilia</taxon>
    </lineage>
</organism>
<reference evidence="2" key="1">
    <citation type="submission" date="2025-08" db="UniProtKB">
        <authorList>
            <consortium name="Ensembl"/>
        </authorList>
    </citation>
    <scope>IDENTIFICATION</scope>
</reference>
<feature type="domain" description="Kinesin-like protein KIF6/9 C-terminal" evidence="1">
    <location>
        <begin position="11"/>
        <end position="65"/>
    </location>
</feature>
<dbReference type="STRING" id="48701.ENSPMEP00000023773"/>
<dbReference type="Proteomes" id="UP000261480">
    <property type="component" value="Unplaced"/>
</dbReference>
<evidence type="ECO:0000313" key="2">
    <source>
        <dbReference type="Ensembl" id="ENSPMEP00000023773.1"/>
    </source>
</evidence>
<reference evidence="2" key="2">
    <citation type="submission" date="2025-09" db="UniProtKB">
        <authorList>
            <consortium name="Ensembl"/>
        </authorList>
    </citation>
    <scope>IDENTIFICATION</scope>
</reference>
<feature type="domain" description="Kinesin-like protein KIF6/9 C-terminal" evidence="1">
    <location>
        <begin position="77"/>
        <end position="122"/>
    </location>
</feature>
<dbReference type="AlphaFoldDB" id="A0A3B3Y9E0"/>
<accession>A0A3B3Y9E0</accession>
<evidence type="ECO:0000259" key="1">
    <source>
        <dbReference type="Pfam" id="PF23735"/>
    </source>
</evidence>
<name>A0A3B3Y9E0_9TELE</name>
<dbReference type="InterPro" id="IPR056524">
    <property type="entry name" value="KIF6/9_C"/>
</dbReference>
<dbReference type="Ensembl" id="ENSPMET00000009305.1">
    <property type="protein sequence ID" value="ENSPMEP00000023773.1"/>
    <property type="gene ID" value="ENSPMEG00000005615.1"/>
</dbReference>
<sequence length="223" mass="25655">TRKETNKKLSMGKQEAFEIFIRDHEEHQTIEENSNILKERSDEARRLGEQLKGARNRISEFSQHLGIHFPLLISLVSYNSNLGRLKALRTEIEHLQLLMDRVKVKIQKDFLKWWSQEALNLQVTGLFSSHRAFCKCVHTRGLFMLCHNKTTNVSISLLKKKKQQHNVVDLSTTTLTSSSIPLTGDQEVDSDILAFVIARKNLLSRIGNTHTHTCTPTHTFSHM</sequence>
<protein>
    <recommendedName>
        <fullName evidence="1">Kinesin-like protein KIF6/9 C-terminal domain-containing protein</fullName>
    </recommendedName>
</protein>
<dbReference type="Pfam" id="PF23735">
    <property type="entry name" value="KIF9"/>
    <property type="match status" value="2"/>
</dbReference>
<proteinExistence type="predicted"/>
<evidence type="ECO:0000313" key="3">
    <source>
        <dbReference type="Proteomes" id="UP000261480"/>
    </source>
</evidence>
<keyword evidence="3" id="KW-1185">Reference proteome</keyword>